<name>A0A834WYF0_9FABA</name>
<accession>A0A834WYF0</accession>
<comment type="caution">
    <text evidence="1">The sequence shown here is derived from an EMBL/GenBank/DDBJ whole genome shotgun (WGS) entry which is preliminary data.</text>
</comment>
<dbReference type="Proteomes" id="UP000634136">
    <property type="component" value="Unassembled WGS sequence"/>
</dbReference>
<dbReference type="EMBL" id="JAAIUW010000004">
    <property type="protein sequence ID" value="KAF7834817.1"/>
    <property type="molecule type" value="Genomic_DNA"/>
</dbReference>
<organism evidence="1 2">
    <name type="scientific">Senna tora</name>
    <dbReference type="NCBI Taxonomy" id="362788"/>
    <lineage>
        <taxon>Eukaryota</taxon>
        <taxon>Viridiplantae</taxon>
        <taxon>Streptophyta</taxon>
        <taxon>Embryophyta</taxon>
        <taxon>Tracheophyta</taxon>
        <taxon>Spermatophyta</taxon>
        <taxon>Magnoliopsida</taxon>
        <taxon>eudicotyledons</taxon>
        <taxon>Gunneridae</taxon>
        <taxon>Pentapetalae</taxon>
        <taxon>rosids</taxon>
        <taxon>fabids</taxon>
        <taxon>Fabales</taxon>
        <taxon>Fabaceae</taxon>
        <taxon>Caesalpinioideae</taxon>
        <taxon>Cassia clade</taxon>
        <taxon>Senna</taxon>
    </lineage>
</organism>
<gene>
    <name evidence="1" type="ORF">G2W53_009676</name>
</gene>
<evidence type="ECO:0000313" key="2">
    <source>
        <dbReference type="Proteomes" id="UP000634136"/>
    </source>
</evidence>
<keyword evidence="2" id="KW-1185">Reference proteome</keyword>
<dbReference type="AlphaFoldDB" id="A0A834WYF0"/>
<evidence type="ECO:0000313" key="1">
    <source>
        <dbReference type="EMBL" id="KAF7834817.1"/>
    </source>
</evidence>
<reference evidence="1" key="1">
    <citation type="submission" date="2020-09" db="EMBL/GenBank/DDBJ databases">
        <title>Genome-Enabled Discovery of Anthraquinone Biosynthesis in Senna tora.</title>
        <authorList>
            <person name="Kang S.-H."/>
            <person name="Pandey R.P."/>
            <person name="Lee C.-M."/>
            <person name="Sim J.-S."/>
            <person name="Jeong J.-T."/>
            <person name="Choi B.-S."/>
            <person name="Jung M."/>
            <person name="Ginzburg D."/>
            <person name="Zhao K."/>
            <person name="Won S.Y."/>
            <person name="Oh T.-J."/>
            <person name="Yu Y."/>
            <person name="Kim N.-H."/>
            <person name="Lee O.R."/>
            <person name="Lee T.-H."/>
            <person name="Bashyal P."/>
            <person name="Kim T.-S."/>
            <person name="Lee W.-H."/>
            <person name="Kawkins C."/>
            <person name="Kim C.-K."/>
            <person name="Kim J.S."/>
            <person name="Ahn B.O."/>
            <person name="Rhee S.Y."/>
            <person name="Sohng J.K."/>
        </authorList>
    </citation>
    <scope>NUCLEOTIDE SEQUENCE</scope>
    <source>
        <tissue evidence="1">Leaf</tissue>
    </source>
</reference>
<proteinExistence type="predicted"/>
<sequence>MARRPDDSHALAVVIIGNE</sequence>
<protein>
    <submittedName>
        <fullName evidence="1">Uncharacterized protein</fullName>
    </submittedName>
</protein>